<dbReference type="SUPFAM" id="SSF51126">
    <property type="entry name" value="Pectin lyase-like"/>
    <property type="match status" value="1"/>
</dbReference>
<dbReference type="GO" id="GO:0003713">
    <property type="term" value="F:transcription coactivator activity"/>
    <property type="evidence" value="ECO:0000318"/>
    <property type="project" value="GO_Central"/>
</dbReference>
<dbReference type="EMBL" id="AMQM01003129">
    <property type="status" value="NOT_ANNOTATED_CDS"/>
    <property type="molecule type" value="Genomic_DNA"/>
</dbReference>
<dbReference type="CTD" id="20202533"/>
<dbReference type="RefSeq" id="XP_009012979.1">
    <property type="nucleotide sequence ID" value="XM_009014731.1"/>
</dbReference>
<organism evidence="9 10">
    <name type="scientific">Helobdella robusta</name>
    <name type="common">Californian leech</name>
    <dbReference type="NCBI Taxonomy" id="6412"/>
    <lineage>
        <taxon>Eukaryota</taxon>
        <taxon>Metazoa</taxon>
        <taxon>Spiralia</taxon>
        <taxon>Lophotrochozoa</taxon>
        <taxon>Annelida</taxon>
        <taxon>Clitellata</taxon>
        <taxon>Hirudinea</taxon>
        <taxon>Rhynchobdellida</taxon>
        <taxon>Glossiphoniidae</taxon>
        <taxon>Helobdella</taxon>
    </lineage>
</organism>
<dbReference type="AlphaFoldDB" id="T1F133"/>
<dbReference type="SUPFAM" id="SSF54928">
    <property type="entry name" value="RNA-binding domain, RBD"/>
    <property type="match status" value="1"/>
</dbReference>
<dbReference type="InParanoid" id="T1F133"/>
<dbReference type="Proteomes" id="UP000015101">
    <property type="component" value="Unassembled WGS sequence"/>
</dbReference>
<feature type="compositionally biased region" description="Low complexity" evidence="7">
    <location>
        <begin position="359"/>
        <end position="368"/>
    </location>
</feature>
<proteinExistence type="predicted"/>
<keyword evidence="6" id="KW-0539">Nucleus</keyword>
<dbReference type="PANTHER" id="PTHR15528:SF11">
    <property type="entry name" value="FI18188P1"/>
    <property type="match status" value="1"/>
</dbReference>
<comment type="subcellular location">
    <subcellularLocation>
        <location evidence="1">Nucleus</location>
    </subcellularLocation>
</comment>
<feature type="compositionally biased region" description="Low complexity" evidence="7">
    <location>
        <begin position="312"/>
        <end position="327"/>
    </location>
</feature>
<dbReference type="PANTHER" id="PTHR15528">
    <property type="entry name" value="PEROXISOME PROLIFERATOR ACTIVATED RECEPTOR GAMMA COACTIVATOR 1 PGC-1 -RELATED"/>
    <property type="match status" value="1"/>
</dbReference>
<evidence type="ECO:0008006" key="11">
    <source>
        <dbReference type="Google" id="ProtNLM"/>
    </source>
</evidence>
<evidence type="ECO:0000313" key="9">
    <source>
        <dbReference type="EnsemblMetazoa" id="HelroP168879"/>
    </source>
</evidence>
<feature type="compositionally biased region" description="Polar residues" evidence="7">
    <location>
        <begin position="332"/>
        <end position="353"/>
    </location>
</feature>
<feature type="region of interest" description="Disordered" evidence="7">
    <location>
        <begin position="199"/>
        <end position="275"/>
    </location>
</feature>
<dbReference type="GO" id="GO:0097009">
    <property type="term" value="P:energy homeostasis"/>
    <property type="evidence" value="ECO:0000318"/>
    <property type="project" value="GO_Central"/>
</dbReference>
<evidence type="ECO:0000256" key="7">
    <source>
        <dbReference type="SAM" id="MobiDB-lite"/>
    </source>
</evidence>
<sequence>MDCSDKVIVASDLGNLLSMFEQVGPLIESVNSSSSHVFIDNKNIDITSSNDNNITSIADAVALPADINIASPPNDSLLHSITSFDTTSNFNVVANYNDEVAIFQHDLAYDDVCVDECVIYDFETETGGDFSRLDASLQPENTVNDDQSCLNDSFDEIYLLNCKNSSHVDDINADNHINNERVVIACDVTDITEAADINSRHHSNSRHRHFEGSFMNSDEDDDDDLLPCHARHQQQLQQNQRSQQDVMKLQQDPTQEQHLAPSQPQMQTMAPLSPQSCNFGRGIESAIRLKKGGRFQGRGRSCCLNNNNDAIIDNNNINNNHNNNNNDDATKPTVNNHNNFTDKSSIRRQQYNTLRRKCSSSNSSNNNNVTRRQNYQKKSEQEPVNVNIHQNYYYNNIFEDDAEDGSQKYIDKIPTYYTALSRPTRGIVRNIRINISDLDFPEDDDGSSLMCVDDNILLDKIPAYHSCFTNSTKYDVNDLSVNNNNNYINNNNNNYIINNNNNYINNNNNYINNNNNYINNNRCIYSNSYGNHDFTFTSGPDYDSYNNDNNNNSYNDITCNDCDESSNNNNNNNNNKMDRKIVHIGRIPRSWSTDKLKKMFEEYGPIVEYGHKLPGCERLDICLGGRRKFCRQDYTDLDGNMQVKEEFVPGVLKSEKSFEELLREATKNR</sequence>
<feature type="compositionally biased region" description="Low complexity" evidence="7">
    <location>
        <begin position="233"/>
        <end position="244"/>
    </location>
</feature>
<evidence type="ECO:0000256" key="2">
    <source>
        <dbReference type="ARBA" id="ARBA00022553"/>
    </source>
</evidence>
<protein>
    <recommendedName>
        <fullName evidence="11">RRM domain-containing protein</fullName>
    </recommendedName>
</protein>
<evidence type="ECO:0000256" key="6">
    <source>
        <dbReference type="ARBA" id="ARBA00023242"/>
    </source>
</evidence>
<evidence type="ECO:0000256" key="4">
    <source>
        <dbReference type="ARBA" id="ARBA00023015"/>
    </source>
</evidence>
<dbReference type="OrthoDB" id="10047851at2759"/>
<dbReference type="InterPro" id="IPR034605">
    <property type="entry name" value="PGC-1"/>
</dbReference>
<feature type="region of interest" description="Disordered" evidence="7">
    <location>
        <begin position="312"/>
        <end position="383"/>
    </location>
</feature>
<keyword evidence="3" id="KW-0694">RNA-binding</keyword>
<name>T1F133_HELRO</name>
<dbReference type="GO" id="GO:0045944">
    <property type="term" value="P:positive regulation of transcription by RNA polymerase II"/>
    <property type="evidence" value="ECO:0000318"/>
    <property type="project" value="GO_Central"/>
</dbReference>
<feature type="compositionally biased region" description="Polar residues" evidence="7">
    <location>
        <begin position="251"/>
        <end position="275"/>
    </location>
</feature>
<dbReference type="STRING" id="6412.T1F133"/>
<dbReference type="InterPro" id="IPR011050">
    <property type="entry name" value="Pectin_lyase_fold/virulence"/>
</dbReference>
<evidence type="ECO:0000313" key="10">
    <source>
        <dbReference type="Proteomes" id="UP000015101"/>
    </source>
</evidence>
<dbReference type="GO" id="GO:0003723">
    <property type="term" value="F:RNA binding"/>
    <property type="evidence" value="ECO:0007669"/>
    <property type="project" value="UniProtKB-KW"/>
</dbReference>
<reference evidence="9" key="3">
    <citation type="submission" date="2015-06" db="UniProtKB">
        <authorList>
            <consortium name="EnsemblMetazoa"/>
        </authorList>
    </citation>
    <scope>IDENTIFICATION</scope>
</reference>
<evidence type="ECO:0000256" key="1">
    <source>
        <dbReference type="ARBA" id="ARBA00004123"/>
    </source>
</evidence>
<gene>
    <name evidence="9" type="primary">20202533</name>
    <name evidence="8" type="ORF">HELRODRAFT_168879</name>
</gene>
<keyword evidence="5" id="KW-0804">Transcription</keyword>
<evidence type="ECO:0000313" key="8">
    <source>
        <dbReference type="EMBL" id="ESO08957.1"/>
    </source>
</evidence>
<keyword evidence="10" id="KW-1185">Reference proteome</keyword>
<dbReference type="GeneID" id="20202533"/>
<dbReference type="GO" id="GO:0005634">
    <property type="term" value="C:nucleus"/>
    <property type="evidence" value="ECO:0000318"/>
    <property type="project" value="GO_Central"/>
</dbReference>
<feature type="compositionally biased region" description="Basic residues" evidence="7">
    <location>
        <begin position="200"/>
        <end position="209"/>
    </location>
</feature>
<reference evidence="8 10" key="2">
    <citation type="journal article" date="2013" name="Nature">
        <title>Insights into bilaterian evolution from three spiralian genomes.</title>
        <authorList>
            <person name="Simakov O."/>
            <person name="Marletaz F."/>
            <person name="Cho S.J."/>
            <person name="Edsinger-Gonzales E."/>
            <person name="Havlak P."/>
            <person name="Hellsten U."/>
            <person name="Kuo D.H."/>
            <person name="Larsson T."/>
            <person name="Lv J."/>
            <person name="Arendt D."/>
            <person name="Savage R."/>
            <person name="Osoegawa K."/>
            <person name="de Jong P."/>
            <person name="Grimwood J."/>
            <person name="Chapman J.A."/>
            <person name="Shapiro H."/>
            <person name="Aerts A."/>
            <person name="Otillar R.P."/>
            <person name="Terry A.Y."/>
            <person name="Boore J.L."/>
            <person name="Grigoriev I.V."/>
            <person name="Lindberg D.R."/>
            <person name="Seaver E.C."/>
            <person name="Weisblat D.A."/>
            <person name="Putnam N.H."/>
            <person name="Rokhsar D.S."/>
        </authorList>
    </citation>
    <scope>NUCLEOTIDE SEQUENCE</scope>
</reference>
<evidence type="ECO:0000256" key="3">
    <source>
        <dbReference type="ARBA" id="ARBA00022884"/>
    </source>
</evidence>
<dbReference type="HOGENOM" id="CLU_410653_0_0_1"/>
<dbReference type="KEGG" id="hro:HELRODRAFT_168879"/>
<dbReference type="EMBL" id="KB096023">
    <property type="protein sequence ID" value="ESO08957.1"/>
    <property type="molecule type" value="Genomic_DNA"/>
</dbReference>
<dbReference type="EnsemblMetazoa" id="HelroT168879">
    <property type="protein sequence ID" value="HelroP168879"/>
    <property type="gene ID" value="HelroG168879"/>
</dbReference>
<accession>T1F133</accession>
<evidence type="ECO:0000256" key="5">
    <source>
        <dbReference type="ARBA" id="ARBA00023163"/>
    </source>
</evidence>
<reference evidence="10" key="1">
    <citation type="submission" date="2012-12" db="EMBL/GenBank/DDBJ databases">
        <authorList>
            <person name="Hellsten U."/>
            <person name="Grimwood J."/>
            <person name="Chapman J.A."/>
            <person name="Shapiro H."/>
            <person name="Aerts A."/>
            <person name="Otillar R.P."/>
            <person name="Terry A.Y."/>
            <person name="Boore J.L."/>
            <person name="Simakov O."/>
            <person name="Marletaz F."/>
            <person name="Cho S.-J."/>
            <person name="Edsinger-Gonzales E."/>
            <person name="Havlak P."/>
            <person name="Kuo D.-H."/>
            <person name="Larsson T."/>
            <person name="Lv J."/>
            <person name="Arendt D."/>
            <person name="Savage R."/>
            <person name="Osoegawa K."/>
            <person name="de Jong P."/>
            <person name="Lindberg D.R."/>
            <person name="Seaver E.C."/>
            <person name="Weisblat D.A."/>
            <person name="Putnam N.H."/>
            <person name="Grigoriev I.V."/>
            <person name="Rokhsar D.S."/>
        </authorList>
    </citation>
    <scope>NUCLEOTIDE SEQUENCE</scope>
</reference>
<dbReference type="InterPro" id="IPR035979">
    <property type="entry name" value="RBD_domain_sf"/>
</dbReference>
<keyword evidence="2" id="KW-0597">Phosphoprotein</keyword>
<keyword evidence="4" id="KW-0805">Transcription regulation</keyword>